<feature type="domain" description="Type IV pilin Tt1218-like" evidence="1">
    <location>
        <begin position="33"/>
        <end position="108"/>
    </location>
</feature>
<evidence type="ECO:0000313" key="2">
    <source>
        <dbReference type="EMBL" id="OUD14179.1"/>
    </source>
</evidence>
<dbReference type="Pfam" id="PF07963">
    <property type="entry name" value="N_methyl"/>
    <property type="match status" value="1"/>
</dbReference>
<organism evidence="2 3">
    <name type="scientific">Thioflexithrix psekupsensis</name>
    <dbReference type="NCBI Taxonomy" id="1570016"/>
    <lineage>
        <taxon>Bacteria</taxon>
        <taxon>Pseudomonadati</taxon>
        <taxon>Pseudomonadota</taxon>
        <taxon>Gammaproteobacteria</taxon>
        <taxon>Thiotrichales</taxon>
        <taxon>Thioflexithrix</taxon>
    </lineage>
</organism>
<keyword evidence="3" id="KW-1185">Reference proteome</keyword>
<dbReference type="InterPro" id="IPR054402">
    <property type="entry name" value="Tt1218-like_dom"/>
</dbReference>
<evidence type="ECO:0000313" key="3">
    <source>
        <dbReference type="Proteomes" id="UP000194798"/>
    </source>
</evidence>
<dbReference type="InterPro" id="IPR012902">
    <property type="entry name" value="N_methyl_site"/>
</dbReference>
<dbReference type="Pfam" id="PF22150">
    <property type="entry name" value="Tt1218-like"/>
    <property type="match status" value="1"/>
</dbReference>
<dbReference type="NCBIfam" id="TIGR02532">
    <property type="entry name" value="IV_pilin_GFxxxE"/>
    <property type="match status" value="1"/>
</dbReference>
<dbReference type="Proteomes" id="UP000194798">
    <property type="component" value="Unassembled WGS sequence"/>
</dbReference>
<dbReference type="EMBL" id="MSLT01000012">
    <property type="protein sequence ID" value="OUD14179.1"/>
    <property type="molecule type" value="Genomic_DNA"/>
</dbReference>
<dbReference type="InterPro" id="IPR013362">
    <property type="entry name" value="Pilus_4_PilV"/>
</dbReference>
<evidence type="ECO:0000259" key="1">
    <source>
        <dbReference type="Pfam" id="PF22150"/>
    </source>
</evidence>
<comment type="caution">
    <text evidence="2">The sequence shown here is derived from an EMBL/GenBank/DDBJ whole genome shotgun (WGS) entry which is preliminary data.</text>
</comment>
<proteinExistence type="predicted"/>
<name>A0A251X801_9GAMM</name>
<dbReference type="NCBIfam" id="TIGR02523">
    <property type="entry name" value="type_IV_pilV"/>
    <property type="match status" value="1"/>
</dbReference>
<dbReference type="RefSeq" id="WP_176329780.1">
    <property type="nucleotide sequence ID" value="NZ_MSLT01000012.1"/>
</dbReference>
<accession>A0A251X801</accession>
<gene>
    <name evidence="2" type="ORF">TPSD3_07555</name>
</gene>
<dbReference type="AlphaFoldDB" id="A0A251X801"/>
<protein>
    <submittedName>
        <fullName evidence="2">Type IV pilus modification protein PilV</fullName>
    </submittedName>
</protein>
<reference evidence="2 3" key="1">
    <citation type="submission" date="2016-12" db="EMBL/GenBank/DDBJ databases">
        <title>Thioflexothrix psekupsii D3 genome sequencing and assembly.</title>
        <authorList>
            <person name="Fomenkov A."/>
            <person name="Vincze T."/>
            <person name="Grabovich M."/>
            <person name="Anton B.P."/>
            <person name="Dubinina G."/>
            <person name="Orlova M."/>
            <person name="Belousova E."/>
            <person name="Roberts R.J."/>
        </authorList>
    </citation>
    <scope>NUCLEOTIDE SEQUENCE [LARGE SCALE GENOMIC DNA]</scope>
    <source>
        <strain evidence="2">D3</strain>
    </source>
</reference>
<sequence length="159" mass="17831">MMNKQLFRPNGFTMIEMLVALLVLSVGLLGIAALQTTGQQANYRAYVRTQATWLAYDMMDKMRHNQQVASAYVHPSSGFTDEGPGGQDYNTKCDTSDCTPEELAAYDLDNWFARIRENLPSGVAQIEADAVPGRYHIRIGWINPQSDDTQITQAWVLQL</sequence>